<sequence>MNTDEAQAAVDMFLSAFNAPEEVSVIERLSRALTPEVVFWGPLGRSEGVEAVGRFVLDLRRHTAGEGRMARRSEVDVPGEWARYQWLYSTPDDRTTLSGTDVVHIDRGRIDQMIVFAGDVPSLKGPAA</sequence>
<gene>
    <name evidence="1" type="ORF">ACFQMH_41175</name>
</gene>
<dbReference type="Proteomes" id="UP001596409">
    <property type="component" value="Unassembled WGS sequence"/>
</dbReference>
<organism evidence="1 2">
    <name type="scientific">Streptomyces viridiviolaceus</name>
    <dbReference type="NCBI Taxonomy" id="68282"/>
    <lineage>
        <taxon>Bacteria</taxon>
        <taxon>Bacillati</taxon>
        <taxon>Actinomycetota</taxon>
        <taxon>Actinomycetes</taxon>
        <taxon>Kitasatosporales</taxon>
        <taxon>Streptomycetaceae</taxon>
        <taxon>Streptomyces</taxon>
    </lineage>
</organism>
<dbReference type="Gene3D" id="3.10.450.50">
    <property type="match status" value="1"/>
</dbReference>
<proteinExistence type="predicted"/>
<keyword evidence="2" id="KW-1185">Reference proteome</keyword>
<accession>A0ABW2EGY0</accession>
<evidence type="ECO:0000313" key="2">
    <source>
        <dbReference type="Proteomes" id="UP001596409"/>
    </source>
</evidence>
<comment type="caution">
    <text evidence="1">The sequence shown here is derived from an EMBL/GenBank/DDBJ whole genome shotgun (WGS) entry which is preliminary data.</text>
</comment>
<dbReference type="InterPro" id="IPR032710">
    <property type="entry name" value="NTF2-like_dom_sf"/>
</dbReference>
<dbReference type="RefSeq" id="WP_189874559.1">
    <property type="nucleotide sequence ID" value="NZ_BMWA01000014.1"/>
</dbReference>
<reference evidence="2" key="1">
    <citation type="journal article" date="2019" name="Int. J. Syst. Evol. Microbiol.">
        <title>The Global Catalogue of Microorganisms (GCM) 10K type strain sequencing project: providing services to taxonomists for standard genome sequencing and annotation.</title>
        <authorList>
            <consortium name="The Broad Institute Genomics Platform"/>
            <consortium name="The Broad Institute Genome Sequencing Center for Infectious Disease"/>
            <person name="Wu L."/>
            <person name="Ma J."/>
        </authorList>
    </citation>
    <scope>NUCLEOTIDE SEQUENCE [LARGE SCALE GENOMIC DNA]</scope>
    <source>
        <strain evidence="2">JCM 4855</strain>
    </source>
</reference>
<protein>
    <submittedName>
        <fullName evidence="1">Nuclear transport factor 2 family protein</fullName>
    </submittedName>
</protein>
<name>A0ABW2EGY0_9ACTN</name>
<evidence type="ECO:0000313" key="1">
    <source>
        <dbReference type="EMBL" id="MFC7017992.1"/>
    </source>
</evidence>
<dbReference type="EMBL" id="JBHSYM010000111">
    <property type="protein sequence ID" value="MFC7017992.1"/>
    <property type="molecule type" value="Genomic_DNA"/>
</dbReference>
<dbReference type="SUPFAM" id="SSF54427">
    <property type="entry name" value="NTF2-like"/>
    <property type="match status" value="1"/>
</dbReference>